<proteinExistence type="predicted"/>
<reference evidence="1 2" key="1">
    <citation type="submission" date="2020-07" db="EMBL/GenBank/DDBJ databases">
        <title>A new beta-1,3-glucan-decomposing anaerobic bacterium isolated from anoxic soil subjected to biological soil disinfestation.</title>
        <authorList>
            <person name="Ueki A."/>
            <person name="Tonouchi A."/>
        </authorList>
    </citation>
    <scope>NUCLEOTIDE SEQUENCE [LARGE SCALE GENOMIC DNA]</scope>
    <source>
        <strain evidence="1 2">TW1</strain>
    </source>
</reference>
<dbReference type="EMBL" id="BLZR01000001">
    <property type="protein sequence ID" value="GFP77984.1"/>
    <property type="molecule type" value="Genomic_DNA"/>
</dbReference>
<dbReference type="GO" id="GO:0043937">
    <property type="term" value="P:regulation of sporulation"/>
    <property type="evidence" value="ECO:0007669"/>
    <property type="project" value="InterPro"/>
</dbReference>
<evidence type="ECO:0000313" key="2">
    <source>
        <dbReference type="Proteomes" id="UP000580568"/>
    </source>
</evidence>
<gene>
    <name evidence="1" type="ORF">bsdtw1_04174</name>
</gene>
<dbReference type="Proteomes" id="UP000580568">
    <property type="component" value="Unassembled WGS sequence"/>
</dbReference>
<protein>
    <recommendedName>
        <fullName evidence="3">Spo0E like sporulation regulatory protein</fullName>
    </recommendedName>
</protein>
<name>A0A6V8SL66_9CLOT</name>
<dbReference type="InterPro" id="IPR037208">
    <property type="entry name" value="Spo0E-like_sf"/>
</dbReference>
<evidence type="ECO:0008006" key="3">
    <source>
        <dbReference type="Google" id="ProtNLM"/>
    </source>
</evidence>
<organism evidence="1 2">
    <name type="scientific">Clostridium fungisolvens</name>
    <dbReference type="NCBI Taxonomy" id="1604897"/>
    <lineage>
        <taxon>Bacteria</taxon>
        <taxon>Bacillati</taxon>
        <taxon>Bacillota</taxon>
        <taxon>Clostridia</taxon>
        <taxon>Eubacteriales</taxon>
        <taxon>Clostridiaceae</taxon>
        <taxon>Clostridium</taxon>
    </lineage>
</organism>
<dbReference type="AlphaFoldDB" id="A0A6V8SL66"/>
<evidence type="ECO:0000313" key="1">
    <source>
        <dbReference type="EMBL" id="GFP77984.1"/>
    </source>
</evidence>
<dbReference type="SUPFAM" id="SSF140500">
    <property type="entry name" value="BAS1536-like"/>
    <property type="match status" value="1"/>
</dbReference>
<keyword evidence="2" id="KW-1185">Reference proteome</keyword>
<accession>A0A6V8SL66</accession>
<dbReference type="RefSeq" id="WP_183279308.1">
    <property type="nucleotide sequence ID" value="NZ_BLZR01000001.1"/>
</dbReference>
<comment type="caution">
    <text evidence="1">The sequence shown here is derived from an EMBL/GenBank/DDBJ whole genome shotgun (WGS) entry which is preliminary data.</text>
</comment>
<sequence length="60" mass="6963">MDEKTLLNNITNIREKLENLIKASEQNLVSQDIIEAGNEFNEALNIYNRFINRTPNEQKG</sequence>